<accession>A0ACC2ART6</accession>
<comment type="caution">
    <text evidence="1">The sequence shown here is derived from an EMBL/GenBank/DDBJ whole genome shotgun (WGS) entry which is preliminary data.</text>
</comment>
<proteinExistence type="predicted"/>
<reference evidence="2" key="1">
    <citation type="journal article" date="2024" name="Proc. Natl. Acad. Sci. U.S.A.">
        <title>Extraordinary preservation of gene collinearity over three hundred million years revealed in homosporous lycophytes.</title>
        <authorList>
            <person name="Li C."/>
            <person name="Wickell D."/>
            <person name="Kuo L.Y."/>
            <person name="Chen X."/>
            <person name="Nie B."/>
            <person name="Liao X."/>
            <person name="Peng D."/>
            <person name="Ji J."/>
            <person name="Jenkins J."/>
            <person name="Williams M."/>
            <person name="Shu S."/>
            <person name="Plott C."/>
            <person name="Barry K."/>
            <person name="Rajasekar S."/>
            <person name="Grimwood J."/>
            <person name="Han X."/>
            <person name="Sun S."/>
            <person name="Hou Z."/>
            <person name="He W."/>
            <person name="Dai G."/>
            <person name="Sun C."/>
            <person name="Schmutz J."/>
            <person name="Leebens-Mack J.H."/>
            <person name="Li F.W."/>
            <person name="Wang L."/>
        </authorList>
    </citation>
    <scope>NUCLEOTIDE SEQUENCE [LARGE SCALE GENOMIC DNA]</scope>
    <source>
        <strain evidence="2">cv. PW_Plant_1</strain>
    </source>
</reference>
<protein>
    <submittedName>
        <fullName evidence="1">Uncharacterized protein</fullName>
    </submittedName>
</protein>
<sequence>MEDYNKIKTSEARRLEKWAGKECNMCGDVGFYEELFRCTRCQARYQHTYCSITYPNLAVDHRWICDWCSHVGRTVAVKHQKMKTSRRKNKHSIKAQWCKSIDALELLLVVGQSILRGEVIAADGSVHQQEVNQQQELRKLQCSTLKEKSKLGVDEFNRSSKNPFRLKTSSKGIARRYRLLSDF</sequence>
<keyword evidence="2" id="KW-1185">Reference proteome</keyword>
<gene>
    <name evidence="1" type="ORF">O6H91_20G074000</name>
</gene>
<dbReference type="Proteomes" id="UP001162992">
    <property type="component" value="Chromosome 20"/>
</dbReference>
<evidence type="ECO:0000313" key="2">
    <source>
        <dbReference type="Proteomes" id="UP001162992"/>
    </source>
</evidence>
<dbReference type="EMBL" id="CM055111">
    <property type="protein sequence ID" value="KAJ7520242.1"/>
    <property type="molecule type" value="Genomic_DNA"/>
</dbReference>
<name>A0ACC2ART6_DIPCM</name>
<organism evidence="1 2">
    <name type="scientific">Diphasiastrum complanatum</name>
    <name type="common">Issler's clubmoss</name>
    <name type="synonym">Lycopodium complanatum</name>
    <dbReference type="NCBI Taxonomy" id="34168"/>
    <lineage>
        <taxon>Eukaryota</taxon>
        <taxon>Viridiplantae</taxon>
        <taxon>Streptophyta</taxon>
        <taxon>Embryophyta</taxon>
        <taxon>Tracheophyta</taxon>
        <taxon>Lycopodiopsida</taxon>
        <taxon>Lycopodiales</taxon>
        <taxon>Lycopodiaceae</taxon>
        <taxon>Lycopodioideae</taxon>
        <taxon>Diphasiastrum</taxon>
    </lineage>
</organism>
<evidence type="ECO:0000313" key="1">
    <source>
        <dbReference type="EMBL" id="KAJ7520242.1"/>
    </source>
</evidence>